<name>A0ABW7MV14_9FLAO</name>
<dbReference type="RefSeq" id="WP_395438776.1">
    <property type="nucleotide sequence ID" value="NZ_JBAWKC010000004.1"/>
</dbReference>
<dbReference type="EMBL" id="JBAWKC010000004">
    <property type="protein sequence ID" value="MFH6769547.1"/>
    <property type="molecule type" value="Genomic_DNA"/>
</dbReference>
<sequence length="163" mass="18168">MRKLLVLLFVLPTISLGQVTMVEGLKKEIVIEGNVRDLNGMPLNDATLLVKGLSAVIKTNFDGNFDLKVNEGAVLIISCAGFKTKEITVGNENKINITLEEEVKSKIKRPLTVSEIRKQRREARKEKRDAQRGKNVNTLDLKDEMLKAAGRSVKGAIRKTRNN</sequence>
<dbReference type="Proteomes" id="UP001610104">
    <property type="component" value="Unassembled WGS sequence"/>
</dbReference>
<proteinExistence type="predicted"/>
<gene>
    <name evidence="1" type="ORF">V8G56_12420</name>
</gene>
<protein>
    <submittedName>
        <fullName evidence="1">Carboxypeptidase-like regulatory domain-containing protein</fullName>
    </submittedName>
</protein>
<comment type="caution">
    <text evidence="1">The sequence shown here is derived from an EMBL/GenBank/DDBJ whole genome shotgun (WGS) entry which is preliminary data.</text>
</comment>
<dbReference type="Gene3D" id="2.60.40.1120">
    <property type="entry name" value="Carboxypeptidase-like, regulatory domain"/>
    <property type="match status" value="1"/>
</dbReference>
<reference evidence="1 2" key="1">
    <citation type="submission" date="2024-02" db="EMBL/GenBank/DDBJ databases">
        <title>A Gaetbulibacter species isolated from tidal flats and genomic insights of their niches.</title>
        <authorList>
            <person name="Ye Y."/>
        </authorList>
    </citation>
    <scope>NUCLEOTIDE SEQUENCE [LARGE SCALE GENOMIC DNA]</scope>
    <source>
        <strain evidence="1 2">KEM-8</strain>
    </source>
</reference>
<dbReference type="Pfam" id="PF13715">
    <property type="entry name" value="CarbopepD_reg_2"/>
    <property type="match status" value="1"/>
</dbReference>
<dbReference type="SUPFAM" id="SSF49464">
    <property type="entry name" value="Carboxypeptidase regulatory domain-like"/>
    <property type="match status" value="1"/>
</dbReference>
<accession>A0ABW7MV14</accession>
<dbReference type="InterPro" id="IPR008969">
    <property type="entry name" value="CarboxyPept-like_regulatory"/>
</dbReference>
<evidence type="ECO:0000313" key="2">
    <source>
        <dbReference type="Proteomes" id="UP001610104"/>
    </source>
</evidence>
<keyword evidence="2" id="KW-1185">Reference proteome</keyword>
<evidence type="ECO:0000313" key="1">
    <source>
        <dbReference type="EMBL" id="MFH6769547.1"/>
    </source>
</evidence>
<organism evidence="1 2">
    <name type="scientific">Gaetbulibacter aquiaggeris</name>
    <dbReference type="NCBI Taxonomy" id="1735373"/>
    <lineage>
        <taxon>Bacteria</taxon>
        <taxon>Pseudomonadati</taxon>
        <taxon>Bacteroidota</taxon>
        <taxon>Flavobacteriia</taxon>
        <taxon>Flavobacteriales</taxon>
        <taxon>Flavobacteriaceae</taxon>
        <taxon>Gaetbulibacter</taxon>
    </lineage>
</organism>